<keyword evidence="4" id="KW-0862">Zinc</keyword>
<dbReference type="AlphaFoldDB" id="A0A267H849"/>
<name>A0A267H849_9PLAT</name>
<dbReference type="InterPro" id="IPR001164">
    <property type="entry name" value="ArfGAP_dom"/>
</dbReference>
<feature type="compositionally biased region" description="Polar residues" evidence="6">
    <location>
        <begin position="501"/>
        <end position="516"/>
    </location>
</feature>
<dbReference type="CDD" id="cd08839">
    <property type="entry name" value="ArfGap_SMAP"/>
    <property type="match status" value="1"/>
</dbReference>
<gene>
    <name evidence="8" type="ORF">BOX15_Mlig030995g2</name>
</gene>
<dbReference type="SUPFAM" id="SSF57863">
    <property type="entry name" value="ArfGap/RecO-like zinc finger"/>
    <property type="match status" value="1"/>
</dbReference>
<dbReference type="InterPro" id="IPR051718">
    <property type="entry name" value="ARF_GTPase-activating"/>
</dbReference>
<keyword evidence="1" id="KW-0343">GTPase activation</keyword>
<feature type="region of interest" description="Disordered" evidence="6">
    <location>
        <begin position="403"/>
        <end position="550"/>
    </location>
</feature>
<dbReference type="PANTHER" id="PTHR45705:SF1">
    <property type="entry name" value="FI20236P1"/>
    <property type="match status" value="1"/>
</dbReference>
<dbReference type="PROSITE" id="PS50115">
    <property type="entry name" value="ARFGAP"/>
    <property type="match status" value="1"/>
</dbReference>
<protein>
    <recommendedName>
        <fullName evidence="7">Arf-GAP domain-containing protein</fullName>
    </recommendedName>
</protein>
<dbReference type="PRINTS" id="PR00405">
    <property type="entry name" value="REVINTRACTNG"/>
</dbReference>
<dbReference type="InterPro" id="IPR038508">
    <property type="entry name" value="ArfGAP_dom_sf"/>
</dbReference>
<evidence type="ECO:0000313" key="8">
    <source>
        <dbReference type="EMBL" id="PAA93722.1"/>
    </source>
</evidence>
<dbReference type="GO" id="GO:0005096">
    <property type="term" value="F:GTPase activator activity"/>
    <property type="evidence" value="ECO:0007669"/>
    <property type="project" value="UniProtKB-KW"/>
</dbReference>
<dbReference type="Pfam" id="PF01412">
    <property type="entry name" value="ArfGap"/>
    <property type="match status" value="1"/>
</dbReference>
<keyword evidence="3 5" id="KW-0863">Zinc-finger</keyword>
<evidence type="ECO:0000256" key="5">
    <source>
        <dbReference type="PROSITE-ProRule" id="PRU00288"/>
    </source>
</evidence>
<feature type="non-terminal residue" evidence="8">
    <location>
        <position position="1"/>
    </location>
</feature>
<organism evidence="8 9">
    <name type="scientific">Macrostomum lignano</name>
    <dbReference type="NCBI Taxonomy" id="282301"/>
    <lineage>
        <taxon>Eukaryota</taxon>
        <taxon>Metazoa</taxon>
        <taxon>Spiralia</taxon>
        <taxon>Lophotrochozoa</taxon>
        <taxon>Platyhelminthes</taxon>
        <taxon>Rhabditophora</taxon>
        <taxon>Macrostomorpha</taxon>
        <taxon>Macrostomida</taxon>
        <taxon>Macrostomidae</taxon>
        <taxon>Macrostomum</taxon>
    </lineage>
</organism>
<evidence type="ECO:0000256" key="4">
    <source>
        <dbReference type="ARBA" id="ARBA00022833"/>
    </source>
</evidence>
<evidence type="ECO:0000313" key="9">
    <source>
        <dbReference type="Proteomes" id="UP000215902"/>
    </source>
</evidence>
<evidence type="ECO:0000256" key="2">
    <source>
        <dbReference type="ARBA" id="ARBA00022723"/>
    </source>
</evidence>
<dbReference type="GO" id="GO:0005737">
    <property type="term" value="C:cytoplasm"/>
    <property type="evidence" value="ECO:0007669"/>
    <property type="project" value="TreeGrafter"/>
</dbReference>
<dbReference type="STRING" id="282301.A0A267H849"/>
<keyword evidence="9" id="KW-1185">Reference proteome</keyword>
<sequence>QQKRNGRSAASGGKADKDRELLQEALASLLKEEDNKYCADCEAKSPRWASWNIGVFICIRCAGIHRKLGVHISKVKSVNLDSWTLDQVAGVAAMGNTLARAAYEANLPSSFRRPNSDAGMEQFIRAKYEDRRYLIANFKPPRPDPSSVYSLVKSSAATVAQQQRPAAAASIGAIPRPPAAASASAPASSATAPAAAASKAAEAASQPTPPPAARPAQDLLLIGDDDLLGGGSSTAATYGSGLATSPDSEFGNFTAAVGNGALQQQQQAVATQPRVNPDLIFDDGGSWPTSSVADASSSAAAAAPPKMSAKDSIMALYAAQPPGMQQVSAPSGMHYSASSPMLATGQQAHMYQQQQQHQFYQQQVMQTGLYSQTAGTLLYSTGHQQQQSQFNQASANFLLPQQQQPFQQQQQPFQQQQQQPFQQQQQPFQQQQQPFQQQQQPFQQQKQQPFQQQQQPFQQQQQQPFQQQQQPFQQQQQQPFQQQQQQPFQQQQQQHQFYGPTPTSQAAYLQQIQSQMAGLGIAGKPQQQQQQQQQQPHSSSGGGFPTDIWN</sequence>
<accession>A0A267H849</accession>
<dbReference type="EMBL" id="NIVC01000022">
    <property type="protein sequence ID" value="PAA93722.1"/>
    <property type="molecule type" value="Genomic_DNA"/>
</dbReference>
<evidence type="ECO:0000259" key="7">
    <source>
        <dbReference type="PROSITE" id="PS50115"/>
    </source>
</evidence>
<dbReference type="FunFam" id="1.10.220.150:FF:000009">
    <property type="entry name" value="stromal membrane-associated protein 1 isoform X1"/>
    <property type="match status" value="1"/>
</dbReference>
<dbReference type="InterPro" id="IPR037278">
    <property type="entry name" value="ARFGAP/RecO"/>
</dbReference>
<evidence type="ECO:0000256" key="1">
    <source>
        <dbReference type="ARBA" id="ARBA00022468"/>
    </source>
</evidence>
<dbReference type="GO" id="GO:0008270">
    <property type="term" value="F:zinc ion binding"/>
    <property type="evidence" value="ECO:0007669"/>
    <property type="project" value="UniProtKB-KW"/>
</dbReference>
<reference evidence="8 9" key="1">
    <citation type="submission" date="2017-06" db="EMBL/GenBank/DDBJ databases">
        <title>A platform for efficient transgenesis in Macrostomum lignano, a flatworm model organism for stem cell research.</title>
        <authorList>
            <person name="Berezikov E."/>
        </authorList>
    </citation>
    <scope>NUCLEOTIDE SEQUENCE [LARGE SCALE GENOMIC DNA]</scope>
    <source>
        <strain evidence="8">DV1</strain>
        <tissue evidence="8">Whole organism</tissue>
    </source>
</reference>
<feature type="compositionally biased region" description="Low complexity" evidence="6">
    <location>
        <begin position="403"/>
        <end position="497"/>
    </location>
</feature>
<evidence type="ECO:0000256" key="3">
    <source>
        <dbReference type="ARBA" id="ARBA00022771"/>
    </source>
</evidence>
<evidence type="ECO:0000256" key="6">
    <source>
        <dbReference type="SAM" id="MobiDB-lite"/>
    </source>
</evidence>
<dbReference type="SMART" id="SM00105">
    <property type="entry name" value="ArfGap"/>
    <property type="match status" value="1"/>
</dbReference>
<dbReference type="Gene3D" id="1.10.220.150">
    <property type="entry name" value="Arf GTPase activating protein"/>
    <property type="match status" value="1"/>
</dbReference>
<dbReference type="OrthoDB" id="73919at2759"/>
<feature type="compositionally biased region" description="Low complexity" evidence="6">
    <location>
        <begin position="526"/>
        <end position="535"/>
    </location>
</feature>
<comment type="caution">
    <text evidence="8">The sequence shown here is derived from an EMBL/GenBank/DDBJ whole genome shotgun (WGS) entry which is preliminary data.</text>
</comment>
<dbReference type="InterPro" id="IPR044732">
    <property type="entry name" value="ArfGAP_SMAP1-like"/>
</dbReference>
<keyword evidence="2" id="KW-0479">Metal-binding</keyword>
<proteinExistence type="predicted"/>
<feature type="domain" description="Arf-GAP" evidence="7">
    <location>
        <begin position="23"/>
        <end position="141"/>
    </location>
</feature>
<dbReference type="Proteomes" id="UP000215902">
    <property type="component" value="Unassembled WGS sequence"/>
</dbReference>
<dbReference type="PANTHER" id="PTHR45705">
    <property type="entry name" value="FI20236P1"/>
    <property type="match status" value="1"/>
</dbReference>